<evidence type="ECO:0000313" key="3">
    <source>
        <dbReference type="EnsemblFungi" id="CEF77673"/>
    </source>
</evidence>
<accession>A0A098DFH7</accession>
<reference evidence="3 4" key="1">
    <citation type="journal article" date="2007" name="Science">
        <title>The Fusarium graminearum genome reveals a link between localized polymorphism and pathogen specialization.</title>
        <authorList>
            <person name="Cuomo C.A."/>
            <person name="Gueldener U."/>
            <person name="Xu J.-R."/>
            <person name="Trail F."/>
            <person name="Turgeon B.G."/>
            <person name="Di Pietro A."/>
            <person name="Walton J.D."/>
            <person name="Ma L.-J."/>
            <person name="Baker S.E."/>
            <person name="Rep M."/>
            <person name="Adam G."/>
            <person name="Antoniw J."/>
            <person name="Baldwin T."/>
            <person name="Calvo S.E."/>
            <person name="Chang Y.-L."/>
            <person name="DeCaprio D."/>
            <person name="Gale L.R."/>
            <person name="Gnerre S."/>
            <person name="Goswami R.S."/>
            <person name="Hammond-Kosack K."/>
            <person name="Harris L.J."/>
            <person name="Hilburn K."/>
            <person name="Kennell J.C."/>
            <person name="Kroken S."/>
            <person name="Magnuson J.K."/>
            <person name="Mannhaupt G."/>
            <person name="Mauceli E.W."/>
            <person name="Mewes H.-W."/>
            <person name="Mitterbauer R."/>
            <person name="Muehlbauer G."/>
            <person name="Muensterkoetter M."/>
            <person name="Nelson D."/>
            <person name="O'Donnell K."/>
            <person name="Ouellet T."/>
            <person name="Qi W."/>
            <person name="Quesneville H."/>
            <person name="Roncero M.I.G."/>
            <person name="Seong K.-Y."/>
            <person name="Tetko I.V."/>
            <person name="Urban M."/>
            <person name="Waalwijk C."/>
            <person name="Ward T.J."/>
            <person name="Yao J."/>
            <person name="Birren B.W."/>
            <person name="Kistler H.C."/>
        </authorList>
    </citation>
    <scope>NUCLEOTIDE SEQUENCE [LARGE SCALE GENOMIC DNA]</scope>
    <source>
        <strain evidence="4">ATCC MYA-4620 / CBS 123657 / FGSC 9075 / NRRL 31084 / PH-1</strain>
        <strain evidence="3">PH-1 / ATCC MYA-4620 / FGSC 9075 / NRRL 31084</strain>
    </source>
</reference>
<evidence type="ECO:0000313" key="4">
    <source>
        <dbReference type="Proteomes" id="UP000070720"/>
    </source>
</evidence>
<dbReference type="VEuPathDB" id="FungiDB:FGRAMPH1_01G11739"/>
<dbReference type="EnsemblFungi" id="CEF77673">
    <property type="protein sequence ID" value="CEF77673"/>
    <property type="gene ID" value="FGRRES_12542"/>
</dbReference>
<dbReference type="InParanoid" id="A0A098DFH7"/>
<reference evidence="2 4" key="3">
    <citation type="journal article" date="2015" name="BMC Genomics">
        <title>The completed genome sequence of the pathogenic ascomycete fungus Fusarium graminearum.</title>
        <authorList>
            <person name="King R."/>
            <person name="Urban M."/>
            <person name="Hammond-Kosack M.C."/>
            <person name="Hassani-Pak K."/>
            <person name="Hammond-Kosack K.E."/>
        </authorList>
    </citation>
    <scope>NUCLEOTIDE SEQUENCE [LARGE SCALE GENOMIC DNA]</scope>
    <source>
        <strain evidence="4">ATCC MYA-4620 / CBS 123657 / FGSC 9075 / NRRL 31084 / PH-1</strain>
        <strain evidence="2">PH-1</strain>
    </source>
</reference>
<name>A0A098DFH7_GIBZE</name>
<dbReference type="EMBL" id="HG970333">
    <property type="protein sequence ID" value="CEF77673.1"/>
    <property type="molecule type" value="Genomic_DNA"/>
</dbReference>
<reference evidence="3 4" key="2">
    <citation type="journal article" date="2010" name="Nature">
        <title>Comparative genomics reveals mobile pathogenicity chromosomes in Fusarium.</title>
        <authorList>
            <person name="Ma L.J."/>
            <person name="van der Does H.C."/>
            <person name="Borkovich K.A."/>
            <person name="Coleman J.J."/>
            <person name="Daboussi M.J."/>
            <person name="Di Pietro A."/>
            <person name="Dufresne M."/>
            <person name="Freitag M."/>
            <person name="Grabherr M."/>
            <person name="Henrissat B."/>
            <person name="Houterman P.M."/>
            <person name="Kang S."/>
            <person name="Shim W.B."/>
            <person name="Woloshuk C."/>
            <person name="Xie X."/>
            <person name="Xu J.R."/>
            <person name="Antoniw J."/>
            <person name="Baker S.E."/>
            <person name="Bluhm B.H."/>
            <person name="Breakspear A."/>
            <person name="Brown D.W."/>
            <person name="Butchko R.A."/>
            <person name="Chapman S."/>
            <person name="Coulson R."/>
            <person name="Coutinho P.M."/>
            <person name="Danchin E.G."/>
            <person name="Diener A."/>
            <person name="Gale L.R."/>
            <person name="Gardiner D.M."/>
            <person name="Goff S."/>
            <person name="Hammond-Kosack K.E."/>
            <person name="Hilburn K."/>
            <person name="Hua-Van A."/>
            <person name="Jonkers W."/>
            <person name="Kazan K."/>
            <person name="Kodira C.D."/>
            <person name="Koehrsen M."/>
            <person name="Kumar L."/>
            <person name="Lee Y.H."/>
            <person name="Li L."/>
            <person name="Manners J.M."/>
            <person name="Miranda-Saavedra D."/>
            <person name="Mukherjee M."/>
            <person name="Park G."/>
            <person name="Park J."/>
            <person name="Park S.Y."/>
            <person name="Proctor R.H."/>
            <person name="Regev A."/>
            <person name="Ruiz-Roldan M.C."/>
            <person name="Sain D."/>
            <person name="Sakthikumar S."/>
            <person name="Sykes S."/>
            <person name="Schwartz D.C."/>
            <person name="Turgeon B.G."/>
            <person name="Wapinski I."/>
            <person name="Yoder O."/>
            <person name="Young S."/>
            <person name="Zeng Q."/>
            <person name="Zhou S."/>
            <person name="Galagan J."/>
            <person name="Cuomo C.A."/>
            <person name="Kistler H.C."/>
            <person name="Rep M."/>
        </authorList>
    </citation>
    <scope>GENOME REANNOTATION</scope>
    <source>
        <strain evidence="4">ATCC MYA-4620 / CBS 123657 / FGSC 9075 / NRRL 31084 / PH-1</strain>
        <strain evidence="3">PH-1 / ATCC MYA-4620 / FGSC 9075 / NRRL 31084</strain>
    </source>
</reference>
<dbReference type="AlphaFoldDB" id="A0A098DFH7"/>
<dbReference type="Proteomes" id="UP000070720">
    <property type="component" value="Chromosome 2"/>
</dbReference>
<reference evidence="3" key="4">
    <citation type="submission" date="2017-01" db="UniProtKB">
        <authorList>
            <consortium name="EnsemblFungi"/>
        </authorList>
    </citation>
    <scope>IDENTIFICATION</scope>
    <source>
        <strain evidence="3">PH-1 / ATCC MYA-4620 / FGSC 9075 / NRRL 31084</strain>
    </source>
</reference>
<evidence type="ECO:0000313" key="2">
    <source>
        <dbReference type="EMBL" id="CEF77673.1"/>
    </source>
</evidence>
<feature type="region of interest" description="Disordered" evidence="1">
    <location>
        <begin position="204"/>
        <end position="227"/>
    </location>
</feature>
<proteinExistence type="predicted"/>
<gene>
    <name evidence="2" type="ORF">FGRAMPH1_01T11739</name>
</gene>
<organism evidence="2 4">
    <name type="scientific">Gibberella zeae (strain ATCC MYA-4620 / CBS 123657 / FGSC 9075 / NRRL 31084 / PH-1)</name>
    <name type="common">Wheat head blight fungus</name>
    <name type="synonym">Fusarium graminearum</name>
    <dbReference type="NCBI Taxonomy" id="229533"/>
    <lineage>
        <taxon>Eukaryota</taxon>
        <taxon>Fungi</taxon>
        <taxon>Dikarya</taxon>
        <taxon>Ascomycota</taxon>
        <taxon>Pezizomycotina</taxon>
        <taxon>Sordariomycetes</taxon>
        <taxon>Hypocreomycetidae</taxon>
        <taxon>Hypocreales</taxon>
        <taxon>Nectriaceae</taxon>
        <taxon>Fusarium</taxon>
    </lineage>
</organism>
<keyword evidence="4" id="KW-1185">Reference proteome</keyword>
<dbReference type="eggNOG" id="ENOG502RWZE">
    <property type="taxonomic scope" value="Eukaryota"/>
</dbReference>
<accession>A0A0E0S2E8</accession>
<feature type="compositionally biased region" description="Acidic residues" evidence="1">
    <location>
        <begin position="204"/>
        <end position="222"/>
    </location>
</feature>
<evidence type="ECO:0000256" key="1">
    <source>
        <dbReference type="SAM" id="MobiDB-lite"/>
    </source>
</evidence>
<sequence>MKQVIKRIRTDGYTITQQDLEFVDREQDEWLQQWTPDPIFDKKVKDAREAYKGLRPRGTNGPVDDDDVNDDGCFDQLRRLNPQEYIAAEKASQCHSGPVGSQRPPTDLGPFTHDPIAGTELNVGLDNDSQDDDRLIAASYESGLIEDQDDDVINILTEGDYCLQVWGRKELIQLDGTIVRVRKPLVPMRCVKVLARCTQPDLQETTDEVEAVEEDEEDEEVDGPNRIADNTAPEAVIAGYSGITGCPVFATPPSMGTIRSTIDMSDNSQGISFRTEHMNHLTDGNVIWHEMSTVPGNISAIKRLVMSNDRNFIDDDDVASTIALQHKRLNLGLSFEPPAHHRAAEDGE</sequence>
<protein>
    <submittedName>
        <fullName evidence="2">Chromosome 2, complete genome</fullName>
    </submittedName>
</protein>